<gene>
    <name evidence="1" type="ORF">AYI68_g3908</name>
</gene>
<accession>A0A1R0GYL4</accession>
<sequence length="92" mass="10614">MSQDGNIQNNTNTPLAWAQDILLRFAQMEAQRQAIDIVIDDNHIDNYVVYRALAKNLRLYQNFPAPSHPFKKTSSVHLPPTWSAISFWYPAQ</sequence>
<dbReference type="Proteomes" id="UP000187455">
    <property type="component" value="Unassembled WGS sequence"/>
</dbReference>
<organism evidence="1 2">
    <name type="scientific">Smittium mucronatum</name>
    <dbReference type="NCBI Taxonomy" id="133383"/>
    <lineage>
        <taxon>Eukaryota</taxon>
        <taxon>Fungi</taxon>
        <taxon>Fungi incertae sedis</taxon>
        <taxon>Zoopagomycota</taxon>
        <taxon>Kickxellomycotina</taxon>
        <taxon>Harpellomycetes</taxon>
        <taxon>Harpellales</taxon>
        <taxon>Legeriomycetaceae</taxon>
        <taxon>Smittium</taxon>
    </lineage>
</organism>
<evidence type="ECO:0000313" key="2">
    <source>
        <dbReference type="Proteomes" id="UP000187455"/>
    </source>
</evidence>
<name>A0A1R0GYL4_9FUNG</name>
<reference evidence="1 2" key="1">
    <citation type="journal article" date="2016" name="Mol. Biol. Evol.">
        <title>Genome-Wide Survey of Gut Fungi (Harpellales) Reveals the First Horizontally Transferred Ubiquitin Gene from a Mosquito Host.</title>
        <authorList>
            <person name="Wang Y."/>
            <person name="White M.M."/>
            <person name="Kvist S."/>
            <person name="Moncalvo J.M."/>
        </authorList>
    </citation>
    <scope>NUCLEOTIDE SEQUENCE [LARGE SCALE GENOMIC DNA]</scope>
    <source>
        <strain evidence="1 2">ALG-7-W6</strain>
    </source>
</reference>
<proteinExistence type="predicted"/>
<dbReference type="AlphaFoldDB" id="A0A1R0GYL4"/>
<dbReference type="EMBL" id="LSSL01002027">
    <property type="protein sequence ID" value="OLY81980.1"/>
    <property type="molecule type" value="Genomic_DNA"/>
</dbReference>
<comment type="caution">
    <text evidence="1">The sequence shown here is derived from an EMBL/GenBank/DDBJ whole genome shotgun (WGS) entry which is preliminary data.</text>
</comment>
<keyword evidence="2" id="KW-1185">Reference proteome</keyword>
<protein>
    <submittedName>
        <fullName evidence="1">Uncharacterized protein</fullName>
    </submittedName>
</protein>
<evidence type="ECO:0000313" key="1">
    <source>
        <dbReference type="EMBL" id="OLY81980.1"/>
    </source>
</evidence>